<name>A0AAV4CNX3_9GAST</name>
<sequence length="79" mass="8342">MNLTGVNTMVTSDSLISFRSRSPICGPSEALKDTDRAVTLPYTNTPLLDDAIGRRAPSTGPQVLNVRACATLTAPGLPR</sequence>
<proteinExistence type="predicted"/>
<dbReference type="EMBL" id="BLXT01006781">
    <property type="protein sequence ID" value="GFO33554.1"/>
    <property type="molecule type" value="Genomic_DNA"/>
</dbReference>
<protein>
    <submittedName>
        <fullName evidence="1">Uncharacterized protein</fullName>
    </submittedName>
</protein>
<dbReference type="Proteomes" id="UP000735302">
    <property type="component" value="Unassembled WGS sequence"/>
</dbReference>
<reference evidence="1 2" key="1">
    <citation type="journal article" date="2021" name="Elife">
        <title>Chloroplast acquisition without the gene transfer in kleptoplastic sea slugs, Plakobranchus ocellatus.</title>
        <authorList>
            <person name="Maeda T."/>
            <person name="Takahashi S."/>
            <person name="Yoshida T."/>
            <person name="Shimamura S."/>
            <person name="Takaki Y."/>
            <person name="Nagai Y."/>
            <person name="Toyoda A."/>
            <person name="Suzuki Y."/>
            <person name="Arimoto A."/>
            <person name="Ishii H."/>
            <person name="Satoh N."/>
            <person name="Nishiyama T."/>
            <person name="Hasebe M."/>
            <person name="Maruyama T."/>
            <person name="Minagawa J."/>
            <person name="Obokata J."/>
            <person name="Shigenobu S."/>
        </authorList>
    </citation>
    <scope>NUCLEOTIDE SEQUENCE [LARGE SCALE GENOMIC DNA]</scope>
</reference>
<dbReference type="AlphaFoldDB" id="A0AAV4CNX3"/>
<comment type="caution">
    <text evidence="1">The sequence shown here is derived from an EMBL/GenBank/DDBJ whole genome shotgun (WGS) entry which is preliminary data.</text>
</comment>
<accession>A0AAV4CNX3</accession>
<organism evidence="1 2">
    <name type="scientific">Plakobranchus ocellatus</name>
    <dbReference type="NCBI Taxonomy" id="259542"/>
    <lineage>
        <taxon>Eukaryota</taxon>
        <taxon>Metazoa</taxon>
        <taxon>Spiralia</taxon>
        <taxon>Lophotrochozoa</taxon>
        <taxon>Mollusca</taxon>
        <taxon>Gastropoda</taxon>
        <taxon>Heterobranchia</taxon>
        <taxon>Euthyneura</taxon>
        <taxon>Panpulmonata</taxon>
        <taxon>Sacoglossa</taxon>
        <taxon>Placobranchoidea</taxon>
        <taxon>Plakobranchidae</taxon>
        <taxon>Plakobranchus</taxon>
    </lineage>
</organism>
<gene>
    <name evidence="1" type="ORF">PoB_006005900</name>
</gene>
<evidence type="ECO:0000313" key="2">
    <source>
        <dbReference type="Proteomes" id="UP000735302"/>
    </source>
</evidence>
<evidence type="ECO:0000313" key="1">
    <source>
        <dbReference type="EMBL" id="GFO33554.1"/>
    </source>
</evidence>
<keyword evidence="2" id="KW-1185">Reference proteome</keyword>